<dbReference type="UniPathway" id="UPA00378"/>
<dbReference type="FunFam" id="3.40.50.11660:FF:000002">
    <property type="entry name" value="Alpha-(1,3)-fucosyltransferase"/>
    <property type="match status" value="1"/>
</dbReference>
<evidence type="ECO:0000313" key="15">
    <source>
        <dbReference type="Proteomes" id="UP000694844"/>
    </source>
</evidence>
<keyword evidence="15" id="KW-1185">Reference proteome</keyword>
<gene>
    <name evidence="16" type="primary">LOC111102853</name>
</gene>
<protein>
    <recommendedName>
        <fullName evidence="12">Fucosyltransferase</fullName>
        <ecNumber evidence="12">2.4.1.-</ecNumber>
    </recommendedName>
</protein>
<evidence type="ECO:0000256" key="5">
    <source>
        <dbReference type="ARBA" id="ARBA00022679"/>
    </source>
</evidence>
<organism evidence="15 16">
    <name type="scientific">Crassostrea virginica</name>
    <name type="common">Eastern oyster</name>
    <dbReference type="NCBI Taxonomy" id="6565"/>
    <lineage>
        <taxon>Eukaryota</taxon>
        <taxon>Metazoa</taxon>
        <taxon>Spiralia</taxon>
        <taxon>Lophotrochozoa</taxon>
        <taxon>Mollusca</taxon>
        <taxon>Bivalvia</taxon>
        <taxon>Autobranchia</taxon>
        <taxon>Pteriomorphia</taxon>
        <taxon>Ostreida</taxon>
        <taxon>Ostreoidea</taxon>
        <taxon>Ostreidae</taxon>
        <taxon>Crassostrea</taxon>
    </lineage>
</organism>
<keyword evidence="11" id="KW-0325">Glycoprotein</keyword>
<dbReference type="PANTHER" id="PTHR48438">
    <property type="entry name" value="ALPHA-(1,3)-FUCOSYLTRANSFERASE C-RELATED"/>
    <property type="match status" value="1"/>
</dbReference>
<dbReference type="Pfam" id="PF00852">
    <property type="entry name" value="Glyco_transf_10"/>
    <property type="match status" value="1"/>
</dbReference>
<dbReference type="SUPFAM" id="SSF53756">
    <property type="entry name" value="UDP-Glycosyltransferase/glycogen phosphorylase"/>
    <property type="match status" value="1"/>
</dbReference>
<name>A0A8B8AIW8_CRAVI</name>
<keyword evidence="10 12" id="KW-0472">Membrane</keyword>
<evidence type="ECO:0000256" key="2">
    <source>
        <dbReference type="ARBA" id="ARBA00004922"/>
    </source>
</evidence>
<comment type="subcellular location">
    <subcellularLocation>
        <location evidence="1">Golgi apparatus membrane</location>
        <topology evidence="1">Single-pass type II membrane protein</topology>
    </subcellularLocation>
    <subcellularLocation>
        <location evidence="12">Golgi apparatus</location>
        <location evidence="12">Golgi stack membrane</location>
        <topology evidence="12">Single-pass type II membrane protein</topology>
    </subcellularLocation>
</comment>
<evidence type="ECO:0000259" key="13">
    <source>
        <dbReference type="Pfam" id="PF00852"/>
    </source>
</evidence>
<evidence type="ECO:0000256" key="6">
    <source>
        <dbReference type="ARBA" id="ARBA00022692"/>
    </source>
</evidence>
<sequence>MVDLSKECINEYNTVMRDKLTLPVIFIVIILCFVFVLGYFMSSSKGFVTIMKPKIKRKEHLEQSTWLKNTQDLSFTHENVPLPFANKSWRILWYNCPSYLVSAVKSFEQAKCKNVLSKCILSTNIKQLDVSDIVIFTHAYLPRSPPKKLESQIWCFNTMENKAFTHHPSDDWKDKFEWIMSYRRDADIVRPYGKIIRRKQKIYKNYTTVIEHKSKFSVWMSSHCPVPSRCKAYIEELQKYIEVDTFGTCGKKLCGTRTPLITDCLKNFSIEYKFYFSFENNICRDYTTEKLFNLYTHDLNIIPVVNGPREAAEYLPKETFLSAMNFSSPKDLAETLKTIGSNESLYLEYLKKKDDYFALDQTTMFRDAMCDTCKMMEQLNGRKPHTKANFFDTYFKNDC</sequence>
<dbReference type="GO" id="GO:0000139">
    <property type="term" value="C:Golgi membrane"/>
    <property type="evidence" value="ECO:0007669"/>
    <property type="project" value="UniProtKB-SubCell"/>
</dbReference>
<dbReference type="Gene3D" id="3.40.50.11660">
    <property type="entry name" value="Glycosyl transferase family 10, C-terminal domain"/>
    <property type="match status" value="1"/>
</dbReference>
<evidence type="ECO:0000256" key="8">
    <source>
        <dbReference type="ARBA" id="ARBA00022989"/>
    </source>
</evidence>
<evidence type="ECO:0000259" key="14">
    <source>
        <dbReference type="Pfam" id="PF17039"/>
    </source>
</evidence>
<evidence type="ECO:0000256" key="11">
    <source>
        <dbReference type="ARBA" id="ARBA00023180"/>
    </source>
</evidence>
<dbReference type="PANTHER" id="PTHR48438:SF1">
    <property type="entry name" value="ALPHA-(1,3)-FUCOSYLTRANSFERASE C-RELATED"/>
    <property type="match status" value="1"/>
</dbReference>
<dbReference type="RefSeq" id="XP_022291477.1">
    <property type="nucleotide sequence ID" value="XM_022435769.1"/>
</dbReference>
<dbReference type="AlphaFoldDB" id="A0A8B8AIW8"/>
<feature type="domain" description="Fucosyltransferase N-terminal" evidence="14">
    <location>
        <begin position="91"/>
        <end position="193"/>
    </location>
</feature>
<keyword evidence="5 12" id="KW-0808">Transferase</keyword>
<dbReference type="InterPro" id="IPR001503">
    <property type="entry name" value="Glyco_trans_10"/>
</dbReference>
<evidence type="ECO:0000256" key="12">
    <source>
        <dbReference type="RuleBase" id="RU003832"/>
    </source>
</evidence>
<evidence type="ECO:0000256" key="1">
    <source>
        <dbReference type="ARBA" id="ARBA00004323"/>
    </source>
</evidence>
<dbReference type="Pfam" id="PF17039">
    <property type="entry name" value="Glyco_tran_10_N"/>
    <property type="match status" value="1"/>
</dbReference>
<dbReference type="InterPro" id="IPR038577">
    <property type="entry name" value="GT10-like_C_sf"/>
</dbReference>
<comment type="pathway">
    <text evidence="2">Protein modification; protein glycosylation.</text>
</comment>
<accession>A0A8B8AIW8</accession>
<keyword evidence="4 12" id="KW-0328">Glycosyltransferase</keyword>
<dbReference type="KEGG" id="cvn:111102853"/>
<feature type="domain" description="Fucosyltransferase C-terminal" evidence="13">
    <location>
        <begin position="211"/>
        <end position="381"/>
    </location>
</feature>
<dbReference type="GeneID" id="111102853"/>
<feature type="transmembrane region" description="Helical" evidence="12">
    <location>
        <begin position="20"/>
        <end position="42"/>
    </location>
</feature>
<dbReference type="OrthoDB" id="8057859at2759"/>
<proteinExistence type="inferred from homology"/>
<reference evidence="16" key="1">
    <citation type="submission" date="2025-08" db="UniProtKB">
        <authorList>
            <consortium name="RefSeq"/>
        </authorList>
    </citation>
    <scope>IDENTIFICATION</scope>
    <source>
        <tissue evidence="16">Whole sample</tissue>
    </source>
</reference>
<keyword evidence="6 12" id="KW-0812">Transmembrane</keyword>
<dbReference type="Proteomes" id="UP000694844">
    <property type="component" value="Chromosome 7"/>
</dbReference>
<keyword evidence="8 12" id="KW-1133">Transmembrane helix</keyword>
<evidence type="ECO:0000256" key="7">
    <source>
        <dbReference type="ARBA" id="ARBA00022968"/>
    </source>
</evidence>
<evidence type="ECO:0000256" key="9">
    <source>
        <dbReference type="ARBA" id="ARBA00023034"/>
    </source>
</evidence>
<evidence type="ECO:0000256" key="4">
    <source>
        <dbReference type="ARBA" id="ARBA00022676"/>
    </source>
</evidence>
<evidence type="ECO:0000256" key="10">
    <source>
        <dbReference type="ARBA" id="ARBA00023136"/>
    </source>
</evidence>
<keyword evidence="9 12" id="KW-0333">Golgi apparatus</keyword>
<dbReference type="GO" id="GO:0008417">
    <property type="term" value="F:fucosyltransferase activity"/>
    <property type="evidence" value="ECO:0007669"/>
    <property type="project" value="InterPro"/>
</dbReference>
<dbReference type="GO" id="GO:0032580">
    <property type="term" value="C:Golgi cisterna membrane"/>
    <property type="evidence" value="ECO:0007669"/>
    <property type="project" value="UniProtKB-SubCell"/>
</dbReference>
<comment type="similarity">
    <text evidence="3 12">Belongs to the glycosyltransferase 10 family.</text>
</comment>
<evidence type="ECO:0000313" key="16">
    <source>
        <dbReference type="RefSeq" id="XP_022291477.1"/>
    </source>
</evidence>
<evidence type="ECO:0000256" key="3">
    <source>
        <dbReference type="ARBA" id="ARBA00008919"/>
    </source>
</evidence>
<keyword evidence="7" id="KW-0735">Signal-anchor</keyword>
<dbReference type="EC" id="2.4.1.-" evidence="12"/>
<dbReference type="InterPro" id="IPR055270">
    <property type="entry name" value="Glyco_tran_10_C"/>
</dbReference>
<dbReference type="InterPro" id="IPR031481">
    <property type="entry name" value="Glyco_tran_10_N"/>
</dbReference>